<dbReference type="EMBL" id="BJCL01000012">
    <property type="protein sequence ID" value="GCL64960.1"/>
    <property type="molecule type" value="Genomic_DNA"/>
</dbReference>
<dbReference type="InterPro" id="IPR025961">
    <property type="entry name" value="Metal_resist"/>
</dbReference>
<evidence type="ECO:0000313" key="3">
    <source>
        <dbReference type="Proteomes" id="UP000301751"/>
    </source>
</evidence>
<evidence type="ECO:0000256" key="1">
    <source>
        <dbReference type="SAM" id="SignalP"/>
    </source>
</evidence>
<dbReference type="AlphaFoldDB" id="A0A480AVM0"/>
<sequence length="176" mass="18772">MRLPAQRSTFLKLSAAGLLVAVAGLGAGQVHAQPAAPQHAAHHRMAPGMGMPGMAIPERLLDEVGASAEQKSKLREIFKAAGDDLRSQREAGRSLHGQMLALMAAPQVDAAAAESLRQQQLARHDAVTKRSLQAMLDAQAVLTPEQRAKIAERMAARHNRMDHRHHPHGGPAAPKG</sequence>
<protein>
    <recommendedName>
        <fullName evidence="4">Periplasmic heavy metal sensor</fullName>
    </recommendedName>
</protein>
<feature type="signal peptide" evidence="1">
    <location>
        <begin position="1"/>
        <end position="32"/>
    </location>
</feature>
<name>A0A480AVM0_9BURK</name>
<dbReference type="OrthoDB" id="8589301at2"/>
<organism evidence="2 3">
    <name type="scientific">Pseudaquabacterium pictum</name>
    <dbReference type="NCBI Taxonomy" id="2315236"/>
    <lineage>
        <taxon>Bacteria</taxon>
        <taxon>Pseudomonadati</taxon>
        <taxon>Pseudomonadota</taxon>
        <taxon>Betaproteobacteria</taxon>
        <taxon>Burkholderiales</taxon>
        <taxon>Sphaerotilaceae</taxon>
        <taxon>Pseudaquabacterium</taxon>
    </lineage>
</organism>
<evidence type="ECO:0008006" key="4">
    <source>
        <dbReference type="Google" id="ProtNLM"/>
    </source>
</evidence>
<keyword evidence="3" id="KW-1185">Reference proteome</keyword>
<reference evidence="3" key="1">
    <citation type="submission" date="2019-03" db="EMBL/GenBank/DDBJ databases">
        <title>Aquabacterium pictum sp.nov., the first bacteriochlorophyll a-containing freshwater bacterium in the genus Aquabacterium of the class Betaproteobacteria.</title>
        <authorList>
            <person name="Hirose S."/>
            <person name="Tank M."/>
            <person name="Hara E."/>
            <person name="Tamaki H."/>
            <person name="Takaichi S."/>
            <person name="Haruta S."/>
            <person name="Hanada S."/>
        </authorList>
    </citation>
    <scope>NUCLEOTIDE SEQUENCE [LARGE SCALE GENOMIC DNA]</scope>
    <source>
        <strain evidence="3">W35</strain>
    </source>
</reference>
<dbReference type="Pfam" id="PF13801">
    <property type="entry name" value="Metal_resist"/>
    <property type="match status" value="1"/>
</dbReference>
<keyword evidence="1" id="KW-0732">Signal</keyword>
<accession>A0A480AVM0</accession>
<comment type="caution">
    <text evidence="2">The sequence shown here is derived from an EMBL/GenBank/DDBJ whole genome shotgun (WGS) entry which is preliminary data.</text>
</comment>
<dbReference type="Gene3D" id="1.20.120.1490">
    <property type="match status" value="1"/>
</dbReference>
<evidence type="ECO:0000313" key="2">
    <source>
        <dbReference type="EMBL" id="GCL64960.1"/>
    </source>
</evidence>
<feature type="chain" id="PRO_5019841728" description="Periplasmic heavy metal sensor" evidence="1">
    <location>
        <begin position="33"/>
        <end position="176"/>
    </location>
</feature>
<gene>
    <name evidence="2" type="ORF">AQPW35_40410</name>
</gene>
<proteinExistence type="predicted"/>
<dbReference type="Proteomes" id="UP000301751">
    <property type="component" value="Unassembled WGS sequence"/>
</dbReference>